<dbReference type="STRING" id="2512241.A0A553HJX2"/>
<dbReference type="AlphaFoldDB" id="A0A553HJX2"/>
<keyword evidence="2" id="KW-0472">Membrane</keyword>
<feature type="region of interest" description="Disordered" evidence="1">
    <location>
        <begin position="251"/>
        <end position="312"/>
    </location>
</feature>
<evidence type="ECO:0000256" key="1">
    <source>
        <dbReference type="SAM" id="MobiDB-lite"/>
    </source>
</evidence>
<dbReference type="Proteomes" id="UP000319160">
    <property type="component" value="Unassembled WGS sequence"/>
</dbReference>
<keyword evidence="4" id="KW-1185">Reference proteome</keyword>
<comment type="caution">
    <text evidence="3">The sequence shown here is derived from an EMBL/GenBank/DDBJ whole genome shotgun (WGS) entry which is preliminary data.</text>
</comment>
<reference evidence="4" key="1">
    <citation type="submission" date="2019-06" db="EMBL/GenBank/DDBJ databases">
        <title>Draft genome sequence of the griseofulvin-producing fungus Xylaria cubensis strain G536.</title>
        <authorList>
            <person name="Mead M.E."/>
            <person name="Raja H.A."/>
            <person name="Steenwyk J.L."/>
            <person name="Knowles S.L."/>
            <person name="Oberlies N.H."/>
            <person name="Rokas A."/>
        </authorList>
    </citation>
    <scope>NUCLEOTIDE SEQUENCE [LARGE SCALE GENOMIC DNA]</scope>
    <source>
        <strain evidence="4">G536</strain>
    </source>
</reference>
<feature type="compositionally biased region" description="Basic and acidic residues" evidence="1">
    <location>
        <begin position="499"/>
        <end position="517"/>
    </location>
</feature>
<dbReference type="OrthoDB" id="3531381at2759"/>
<sequence length="517" mass="55981">MAREKRLRCASPSPSESHAQLLYHSLDQYNRENKRRRWSSIILAALFVLFLSSASGIALAIALMVKVADIGAASLPRDVILFAATISMLYICLHVRGALKDYKREGTGPPQLYGHYLHASALLVARLSIFFWAAALISTAIMIARALPVEGFLVKLPYLDLLICIGAIPSCLIISVTIERNSTPFATATISNPSLLTCRVSEYEDDIVSDMSVSRRTSLQHKKSKKSDAGSVLTVPTEEIFHLGDAARYEEAMNKHKQPKSVVEDGPEGVEDPPTQEGDDALPISNPIVPSDTPPTLKVSDPTPDPAVPEPVYCPGGWRAEWNNATQVADVPGLPRVTEGSVDGVARSSLSHLQNTPEVISSPSAPPSSHGAQSPNPSNDSVVTVSTSRSWRRSSQRPVTASTSIASSAARSNLSTVRYAAEPEIAVRQAIRVVPNPAYQPPEERQKPLGGRPEPVTLLRNAQRAQKPGSETIGESIRKPSNFSRPMQKTDTQGETESGAEKRAMRAYVEDEKGETT</sequence>
<keyword evidence="2" id="KW-0812">Transmembrane</keyword>
<feature type="transmembrane region" description="Helical" evidence="2">
    <location>
        <begin position="79"/>
        <end position="99"/>
    </location>
</feature>
<dbReference type="EMBL" id="VFLP01000094">
    <property type="protein sequence ID" value="TRX88248.1"/>
    <property type="molecule type" value="Genomic_DNA"/>
</dbReference>
<organism evidence="3 4">
    <name type="scientific">Xylaria flabelliformis</name>
    <dbReference type="NCBI Taxonomy" id="2512241"/>
    <lineage>
        <taxon>Eukaryota</taxon>
        <taxon>Fungi</taxon>
        <taxon>Dikarya</taxon>
        <taxon>Ascomycota</taxon>
        <taxon>Pezizomycotina</taxon>
        <taxon>Sordariomycetes</taxon>
        <taxon>Xylariomycetidae</taxon>
        <taxon>Xylariales</taxon>
        <taxon>Xylariaceae</taxon>
        <taxon>Xylaria</taxon>
    </lineage>
</organism>
<feature type="transmembrane region" description="Helical" evidence="2">
    <location>
        <begin position="41"/>
        <end position="67"/>
    </location>
</feature>
<evidence type="ECO:0000256" key="2">
    <source>
        <dbReference type="SAM" id="Phobius"/>
    </source>
</evidence>
<protein>
    <submittedName>
        <fullName evidence="3">Uncharacterized protein</fullName>
    </submittedName>
</protein>
<gene>
    <name evidence="3" type="ORF">FHL15_010873</name>
</gene>
<feature type="transmembrane region" description="Helical" evidence="2">
    <location>
        <begin position="120"/>
        <end position="144"/>
    </location>
</feature>
<evidence type="ECO:0000313" key="4">
    <source>
        <dbReference type="Proteomes" id="UP000319160"/>
    </source>
</evidence>
<accession>A0A553HJX2</accession>
<keyword evidence="2" id="KW-1133">Transmembrane helix</keyword>
<evidence type="ECO:0000313" key="3">
    <source>
        <dbReference type="EMBL" id="TRX88248.1"/>
    </source>
</evidence>
<name>A0A553HJX2_9PEZI</name>
<feature type="region of interest" description="Disordered" evidence="1">
    <location>
        <begin position="433"/>
        <end position="517"/>
    </location>
</feature>
<feature type="compositionally biased region" description="Low complexity" evidence="1">
    <location>
        <begin position="396"/>
        <end position="410"/>
    </location>
</feature>
<feature type="compositionally biased region" description="Low complexity" evidence="1">
    <location>
        <begin position="361"/>
        <end position="389"/>
    </location>
</feature>
<feature type="compositionally biased region" description="Polar residues" evidence="1">
    <location>
        <begin position="479"/>
        <end position="496"/>
    </location>
</feature>
<proteinExistence type="predicted"/>
<feature type="region of interest" description="Disordered" evidence="1">
    <location>
        <begin position="355"/>
        <end position="415"/>
    </location>
</feature>